<proteinExistence type="predicted"/>
<dbReference type="AlphaFoldDB" id="A0A0C3ABD6"/>
<dbReference type="EMBL" id="KN822044">
    <property type="protein sequence ID" value="KIM62217.1"/>
    <property type="molecule type" value="Genomic_DNA"/>
</dbReference>
<evidence type="ECO:0000313" key="1">
    <source>
        <dbReference type="EMBL" id="KIM62217.1"/>
    </source>
</evidence>
<gene>
    <name evidence="1" type="ORF">SCLCIDRAFT_1215271</name>
</gene>
<reference evidence="1 2" key="1">
    <citation type="submission" date="2014-04" db="EMBL/GenBank/DDBJ databases">
        <authorList>
            <consortium name="DOE Joint Genome Institute"/>
            <person name="Kuo A."/>
            <person name="Kohler A."/>
            <person name="Nagy L.G."/>
            <person name="Floudas D."/>
            <person name="Copeland A."/>
            <person name="Barry K.W."/>
            <person name="Cichocki N."/>
            <person name="Veneault-Fourrey C."/>
            <person name="LaButti K."/>
            <person name="Lindquist E.A."/>
            <person name="Lipzen A."/>
            <person name="Lundell T."/>
            <person name="Morin E."/>
            <person name="Murat C."/>
            <person name="Sun H."/>
            <person name="Tunlid A."/>
            <person name="Henrissat B."/>
            <person name="Grigoriev I.V."/>
            <person name="Hibbett D.S."/>
            <person name="Martin F."/>
            <person name="Nordberg H.P."/>
            <person name="Cantor M.N."/>
            <person name="Hua S.X."/>
        </authorList>
    </citation>
    <scope>NUCLEOTIDE SEQUENCE [LARGE SCALE GENOMIC DNA]</scope>
    <source>
        <strain evidence="1 2">Foug A</strain>
    </source>
</reference>
<protein>
    <submittedName>
        <fullName evidence="1">Uncharacterized protein</fullName>
    </submittedName>
</protein>
<dbReference type="InParanoid" id="A0A0C3ABD6"/>
<accession>A0A0C3ABD6</accession>
<name>A0A0C3ABD6_9AGAM</name>
<sequence length="60" mass="6887">MSSNMWLGLAFTIGDRSTPIRHLSRRWKMLTSAGTIRTHPPRPHLWTPKTRISAMMVLDA</sequence>
<dbReference type="Proteomes" id="UP000053989">
    <property type="component" value="Unassembled WGS sequence"/>
</dbReference>
<keyword evidence="2" id="KW-1185">Reference proteome</keyword>
<evidence type="ECO:0000313" key="2">
    <source>
        <dbReference type="Proteomes" id="UP000053989"/>
    </source>
</evidence>
<organism evidence="1 2">
    <name type="scientific">Scleroderma citrinum Foug A</name>
    <dbReference type="NCBI Taxonomy" id="1036808"/>
    <lineage>
        <taxon>Eukaryota</taxon>
        <taxon>Fungi</taxon>
        <taxon>Dikarya</taxon>
        <taxon>Basidiomycota</taxon>
        <taxon>Agaricomycotina</taxon>
        <taxon>Agaricomycetes</taxon>
        <taxon>Agaricomycetidae</taxon>
        <taxon>Boletales</taxon>
        <taxon>Sclerodermatineae</taxon>
        <taxon>Sclerodermataceae</taxon>
        <taxon>Scleroderma</taxon>
    </lineage>
</organism>
<dbReference type="HOGENOM" id="CLU_2943147_0_0_1"/>
<reference evidence="2" key="2">
    <citation type="submission" date="2015-01" db="EMBL/GenBank/DDBJ databases">
        <title>Evolutionary Origins and Diversification of the Mycorrhizal Mutualists.</title>
        <authorList>
            <consortium name="DOE Joint Genome Institute"/>
            <consortium name="Mycorrhizal Genomics Consortium"/>
            <person name="Kohler A."/>
            <person name="Kuo A."/>
            <person name="Nagy L.G."/>
            <person name="Floudas D."/>
            <person name="Copeland A."/>
            <person name="Barry K.W."/>
            <person name="Cichocki N."/>
            <person name="Veneault-Fourrey C."/>
            <person name="LaButti K."/>
            <person name="Lindquist E.A."/>
            <person name="Lipzen A."/>
            <person name="Lundell T."/>
            <person name="Morin E."/>
            <person name="Murat C."/>
            <person name="Riley R."/>
            <person name="Ohm R."/>
            <person name="Sun H."/>
            <person name="Tunlid A."/>
            <person name="Henrissat B."/>
            <person name="Grigoriev I.V."/>
            <person name="Hibbett D.S."/>
            <person name="Martin F."/>
        </authorList>
    </citation>
    <scope>NUCLEOTIDE SEQUENCE [LARGE SCALE GENOMIC DNA]</scope>
    <source>
        <strain evidence="2">Foug A</strain>
    </source>
</reference>